<reference evidence="2" key="1">
    <citation type="journal article" date="2020" name="Stud. Mycol.">
        <title>101 Dothideomycetes genomes: a test case for predicting lifestyles and emergence of pathogens.</title>
        <authorList>
            <person name="Haridas S."/>
            <person name="Albert R."/>
            <person name="Binder M."/>
            <person name="Bloem J."/>
            <person name="Labutti K."/>
            <person name="Salamov A."/>
            <person name="Andreopoulos B."/>
            <person name="Baker S."/>
            <person name="Barry K."/>
            <person name="Bills G."/>
            <person name="Bluhm B."/>
            <person name="Cannon C."/>
            <person name="Castanera R."/>
            <person name="Culley D."/>
            <person name="Daum C."/>
            <person name="Ezra D."/>
            <person name="Gonzalez J."/>
            <person name="Henrissat B."/>
            <person name="Kuo A."/>
            <person name="Liang C."/>
            <person name="Lipzen A."/>
            <person name="Lutzoni F."/>
            <person name="Magnuson J."/>
            <person name="Mondo S."/>
            <person name="Nolan M."/>
            <person name="Ohm R."/>
            <person name="Pangilinan J."/>
            <person name="Park H.-J."/>
            <person name="Ramirez L."/>
            <person name="Alfaro M."/>
            <person name="Sun H."/>
            <person name="Tritt A."/>
            <person name="Yoshinaga Y."/>
            <person name="Zwiers L.-H."/>
            <person name="Turgeon B."/>
            <person name="Goodwin S."/>
            <person name="Spatafora J."/>
            <person name="Crous P."/>
            <person name="Grigoriev I."/>
        </authorList>
    </citation>
    <scope>NUCLEOTIDE SEQUENCE</scope>
    <source>
        <strain evidence="2">CBS 113818</strain>
    </source>
</reference>
<dbReference type="EMBL" id="MU006226">
    <property type="protein sequence ID" value="KAF2826190.1"/>
    <property type="molecule type" value="Genomic_DNA"/>
</dbReference>
<proteinExistence type="predicted"/>
<feature type="region of interest" description="Disordered" evidence="1">
    <location>
        <begin position="1"/>
        <end position="48"/>
    </location>
</feature>
<name>A0A6A6ZYQ0_9PLEO</name>
<feature type="compositionally biased region" description="Polar residues" evidence="1">
    <location>
        <begin position="18"/>
        <end position="29"/>
    </location>
</feature>
<dbReference type="OrthoDB" id="5952526at2759"/>
<dbReference type="Proteomes" id="UP000799424">
    <property type="component" value="Unassembled WGS sequence"/>
</dbReference>
<protein>
    <recommendedName>
        <fullName evidence="4">Suppressor of anucleate metulae protein B</fullName>
    </recommendedName>
</protein>
<gene>
    <name evidence="2" type="ORF">CC86DRAFT_394240</name>
</gene>
<accession>A0A6A6ZYQ0</accession>
<evidence type="ECO:0000313" key="3">
    <source>
        <dbReference type="Proteomes" id="UP000799424"/>
    </source>
</evidence>
<dbReference type="AlphaFoldDB" id="A0A6A6ZYQ0"/>
<evidence type="ECO:0008006" key="4">
    <source>
        <dbReference type="Google" id="ProtNLM"/>
    </source>
</evidence>
<dbReference type="SUPFAM" id="SSF144232">
    <property type="entry name" value="HIT/MYND zinc finger-like"/>
    <property type="match status" value="1"/>
</dbReference>
<keyword evidence="3" id="KW-1185">Reference proteome</keyword>
<evidence type="ECO:0000256" key="1">
    <source>
        <dbReference type="SAM" id="MobiDB-lite"/>
    </source>
</evidence>
<evidence type="ECO:0000313" key="2">
    <source>
        <dbReference type="EMBL" id="KAF2826190.1"/>
    </source>
</evidence>
<sequence>MEQCAREDRASLDEYIGNRSTDSPGTSDDQSLDLDAPGGSRHGARRGPLRPLQAFNVSANLVQGCAAPGCSRTKDLSHCSCDAVQYCRRKHQMNHRQAHRSICSKVKKAYANLEKEERALKRERGDNVFENYQGVFWSIYPTRDYMRARFMLVEALLKINTSQAVTLALDHLLGMLHLCRIDTLGVREVVPSLYLRLGRDQEAYDFCSWYHKANEKAEENEEHEYDWEDRSLPFLNTTNADIFGHILEMFTSLSHVVATTLLKIRLIIDIQCVQRAKQEAGPHVPREILDNIQEYSTITDTTGLSRMLEREDQRRLIAKVKKQVNDLYAAVEKINRHFWPALIEPGDNLRVQPTRYTYGDEAQMQLVLQYNYNSWAETPGAIGVIEELSRDRGTRS</sequence>
<organism evidence="2 3">
    <name type="scientific">Ophiobolus disseminans</name>
    <dbReference type="NCBI Taxonomy" id="1469910"/>
    <lineage>
        <taxon>Eukaryota</taxon>
        <taxon>Fungi</taxon>
        <taxon>Dikarya</taxon>
        <taxon>Ascomycota</taxon>
        <taxon>Pezizomycotina</taxon>
        <taxon>Dothideomycetes</taxon>
        <taxon>Pleosporomycetidae</taxon>
        <taxon>Pleosporales</taxon>
        <taxon>Pleosporineae</taxon>
        <taxon>Phaeosphaeriaceae</taxon>
        <taxon>Ophiobolus</taxon>
    </lineage>
</organism>
<feature type="compositionally biased region" description="Basic and acidic residues" evidence="1">
    <location>
        <begin position="1"/>
        <end position="12"/>
    </location>
</feature>